<proteinExistence type="predicted"/>
<sequence>MSRHDLALESIQVKLGCSESFKLTKTLLVSMVLLISTVFPTLASAADIYDLQKSGDVELIAWVGEKPKSGDKITPAKVSVNEQVILNIEVATPRWLTGGTRIGSIEIPNVIAKQRNQLATNYTERVDGTTWSRQRWEVTLYPMTSGEFVIPTVPVRIQVSAPDGSNVGGTLYTQPIKFEASLPSGLLDNETPWFSATEVDVEQQWQRSNEELKVGDAITRTITIKAKDSLSVLLPNVLTNESTQQFQAYPQPNRLDDTQERGDYRSSRVEETVYVIQQGGEFTLPEFSFQWWDSKNQRLENVVIKGEVFEAKHTVQSFIKAYMSVFITVGLALLVCIALIVSVKRYYANRPTPSWLVLRRLLKQGNWPALRTFIYRQLRNQTSQLELDKAQLSKEQLGKANEQKRWLEDSEALQQGSEDRNVFTRLWKGLRNLPSDKASHNNSRSIFDRLKIPKALPDLKDRTK</sequence>
<dbReference type="GeneID" id="94235671"/>
<dbReference type="PANTHER" id="PTHR40940">
    <property type="entry name" value="PROTEIN BATD-RELATED"/>
    <property type="match status" value="1"/>
</dbReference>
<accession>A0A1C3IUU7</accession>
<evidence type="ECO:0000256" key="1">
    <source>
        <dbReference type="SAM" id="Phobius"/>
    </source>
</evidence>
<keyword evidence="1" id="KW-0812">Transmembrane</keyword>
<gene>
    <name evidence="2" type="ORF">VAT7223_02502</name>
</gene>
<protein>
    <recommendedName>
        <fullName evidence="4">Protein BatD</fullName>
    </recommendedName>
</protein>
<dbReference type="EMBL" id="FLQP01000034">
    <property type="protein sequence ID" value="SBS65067.1"/>
    <property type="molecule type" value="Genomic_DNA"/>
</dbReference>
<dbReference type="AlphaFoldDB" id="A0A1C3IUU7"/>
<dbReference type="PANTHER" id="PTHR40940:SF1">
    <property type="entry name" value="PROTEIN BATD"/>
    <property type="match status" value="1"/>
</dbReference>
<dbReference type="Proteomes" id="UP000092876">
    <property type="component" value="Unassembled WGS sequence"/>
</dbReference>
<dbReference type="Pfam" id="PF13584">
    <property type="entry name" value="BatD"/>
    <property type="match status" value="1"/>
</dbReference>
<keyword evidence="1" id="KW-1133">Transmembrane helix</keyword>
<organism evidence="2 3">
    <name type="scientific">Vibrio atlanticus</name>
    <dbReference type="NCBI Taxonomy" id="693153"/>
    <lineage>
        <taxon>Bacteria</taxon>
        <taxon>Pseudomonadati</taxon>
        <taxon>Pseudomonadota</taxon>
        <taxon>Gammaproteobacteria</taxon>
        <taxon>Vibrionales</taxon>
        <taxon>Vibrionaceae</taxon>
        <taxon>Vibrio</taxon>
    </lineage>
</organism>
<name>A0A1C3IUU7_9VIBR</name>
<keyword evidence="1" id="KW-0472">Membrane</keyword>
<evidence type="ECO:0008006" key="4">
    <source>
        <dbReference type="Google" id="ProtNLM"/>
    </source>
</evidence>
<evidence type="ECO:0000313" key="3">
    <source>
        <dbReference type="Proteomes" id="UP000092876"/>
    </source>
</evidence>
<dbReference type="RefSeq" id="WP_065679393.1">
    <property type="nucleotide sequence ID" value="NZ_AP025461.1"/>
</dbReference>
<dbReference type="InterPro" id="IPR025738">
    <property type="entry name" value="BatD"/>
</dbReference>
<reference evidence="3" key="1">
    <citation type="submission" date="2016-06" db="EMBL/GenBank/DDBJ databases">
        <authorList>
            <person name="Rodrigo-Torres Lidia"/>
            <person name="Arahal R.David."/>
        </authorList>
    </citation>
    <scope>NUCLEOTIDE SEQUENCE [LARGE SCALE GENOMIC DNA]</scope>
    <source>
        <strain evidence="3">CECT 7223</strain>
    </source>
</reference>
<evidence type="ECO:0000313" key="2">
    <source>
        <dbReference type="EMBL" id="SBS65067.1"/>
    </source>
</evidence>
<feature type="transmembrane region" description="Helical" evidence="1">
    <location>
        <begin position="321"/>
        <end position="341"/>
    </location>
</feature>